<evidence type="ECO:0000313" key="4">
    <source>
        <dbReference type="Proteomes" id="UP000606974"/>
    </source>
</evidence>
<organism evidence="3 4">
    <name type="scientific">Endocarpon pusillum</name>
    <dbReference type="NCBI Taxonomy" id="364733"/>
    <lineage>
        <taxon>Eukaryota</taxon>
        <taxon>Fungi</taxon>
        <taxon>Dikarya</taxon>
        <taxon>Ascomycota</taxon>
        <taxon>Pezizomycotina</taxon>
        <taxon>Eurotiomycetes</taxon>
        <taxon>Chaetothyriomycetidae</taxon>
        <taxon>Verrucariales</taxon>
        <taxon>Verrucariaceae</taxon>
        <taxon>Endocarpon</taxon>
    </lineage>
</organism>
<comment type="caution">
    <text evidence="3">The sequence shown here is derived from an EMBL/GenBank/DDBJ whole genome shotgun (WGS) entry which is preliminary data.</text>
</comment>
<reference evidence="3" key="1">
    <citation type="submission" date="2020-02" db="EMBL/GenBank/DDBJ databases">
        <authorList>
            <person name="Palmer J.M."/>
        </authorList>
    </citation>
    <scope>NUCLEOTIDE SEQUENCE</scope>
    <source>
        <strain evidence="3">EPUS1.4</strain>
        <tissue evidence="3">Thallus</tissue>
    </source>
</reference>
<dbReference type="InterPro" id="IPR056599">
    <property type="entry name" value="AAA_lid_fung"/>
</dbReference>
<dbReference type="Pfam" id="PF23232">
    <property type="entry name" value="AAA_lid_13"/>
    <property type="match status" value="1"/>
</dbReference>
<dbReference type="Pfam" id="PF00004">
    <property type="entry name" value="AAA"/>
    <property type="match status" value="1"/>
</dbReference>
<dbReference type="GO" id="GO:0016887">
    <property type="term" value="F:ATP hydrolysis activity"/>
    <property type="evidence" value="ECO:0007669"/>
    <property type="project" value="InterPro"/>
</dbReference>
<proteinExistence type="predicted"/>
<dbReference type="GO" id="GO:0005524">
    <property type="term" value="F:ATP binding"/>
    <property type="evidence" value="ECO:0007669"/>
    <property type="project" value="InterPro"/>
</dbReference>
<sequence length="674" mass="74254">MPKLQTLIGKPMVPDFDDEECTAECCTIPGESYFKDGFAEKKRNQDYMQSLMPEGRDEPPPSIYPRPLREIEMQEGALTDGDYLIMSYRVFGFILRSRKWAQLDLNHISLPDTSLSNKARAVRTDKSGEGKGSAEATEGDTGEKGDVDDTKPKGNVDDGKPKGDHGSGQEAEDEDDSAFGQLVLPGTHKKMVKSLVAQHFRDKESQEERQVDIISGKGKGLIVLLHGAPGVGKTTTAEGVAQMFGKPLYQITCGDLGTTATEVEKALGTSFNLASRWGCVLLLDEADVFLAERSRLDFTRNGLVSVFLRVLEYYTGVLFLTTNRIGDFDEAFASRIHISLYYPHLDLDSTLRIFNLNLDMIEGNYRQGDLKIDREEIIDYAMKYFDSQKDARWNGRQIRNACHTALALAEFRAQAGSHMKVKVPGAVIHLKVDDLEIVSKTYLEFTKYLTEVHDKKGFEMWAKSINIRAKEEDFARKIAKMYEDMNRHKATNEEQKQFSKHGLSQAPAQGASDPTTKPPAHVAAYAGTGRTTNGAISHERPVTPSNPSVALPGLRSSDPAPSTEQPHLQQQLQSPAFDPAQGYPPPGGWPGYYTPLGGYAQPPQGNPAGPPPPLAPQQYPPWQNDPRYQFHMQPPQAPPPQQAGTQMSPYYNAPGGHAGQYPPPPPPAAGAVPS</sequence>
<dbReference type="AlphaFoldDB" id="A0A8H7AIM5"/>
<dbReference type="SMART" id="SM00382">
    <property type="entry name" value="AAA"/>
    <property type="match status" value="1"/>
</dbReference>
<feature type="compositionally biased region" description="Pro residues" evidence="1">
    <location>
        <begin position="604"/>
        <end position="619"/>
    </location>
</feature>
<dbReference type="SUPFAM" id="SSF52540">
    <property type="entry name" value="P-loop containing nucleoside triphosphate hydrolases"/>
    <property type="match status" value="1"/>
</dbReference>
<dbReference type="Gene3D" id="3.40.50.300">
    <property type="entry name" value="P-loop containing nucleotide triphosphate hydrolases"/>
    <property type="match status" value="1"/>
</dbReference>
<evidence type="ECO:0000256" key="1">
    <source>
        <dbReference type="SAM" id="MobiDB-lite"/>
    </source>
</evidence>
<feature type="region of interest" description="Disordered" evidence="1">
    <location>
        <begin position="489"/>
        <end position="674"/>
    </location>
</feature>
<feature type="compositionally biased region" description="Low complexity" evidence="1">
    <location>
        <begin position="591"/>
        <end position="603"/>
    </location>
</feature>
<dbReference type="EMBL" id="JAACFV010000100">
    <property type="protein sequence ID" value="KAF7505835.1"/>
    <property type="molecule type" value="Genomic_DNA"/>
</dbReference>
<protein>
    <recommendedName>
        <fullName evidence="2">AAA+ ATPase domain-containing protein</fullName>
    </recommendedName>
</protein>
<keyword evidence="4" id="KW-1185">Reference proteome</keyword>
<feature type="compositionally biased region" description="Basic and acidic residues" evidence="1">
    <location>
        <begin position="141"/>
        <end position="167"/>
    </location>
</feature>
<name>A0A8H7AIM5_9EURO</name>
<accession>A0A8H7AIM5</accession>
<feature type="domain" description="AAA+ ATPase" evidence="2">
    <location>
        <begin position="219"/>
        <end position="344"/>
    </location>
</feature>
<dbReference type="Proteomes" id="UP000606974">
    <property type="component" value="Unassembled WGS sequence"/>
</dbReference>
<feature type="region of interest" description="Disordered" evidence="1">
    <location>
        <begin position="118"/>
        <end position="175"/>
    </location>
</feature>
<evidence type="ECO:0000313" key="3">
    <source>
        <dbReference type="EMBL" id="KAF7505835.1"/>
    </source>
</evidence>
<dbReference type="PANTHER" id="PTHR46411:SF2">
    <property type="entry name" value="AAA+ ATPASE DOMAIN-CONTAINING PROTEIN"/>
    <property type="match status" value="1"/>
</dbReference>
<feature type="compositionally biased region" description="Polar residues" evidence="1">
    <location>
        <begin position="559"/>
        <end position="574"/>
    </location>
</feature>
<dbReference type="InterPro" id="IPR003959">
    <property type="entry name" value="ATPase_AAA_core"/>
</dbReference>
<dbReference type="InterPro" id="IPR003593">
    <property type="entry name" value="AAA+_ATPase"/>
</dbReference>
<dbReference type="InterPro" id="IPR027417">
    <property type="entry name" value="P-loop_NTPase"/>
</dbReference>
<gene>
    <name evidence="3" type="ORF">GJ744_000410</name>
</gene>
<dbReference type="PANTHER" id="PTHR46411">
    <property type="entry name" value="FAMILY ATPASE, PUTATIVE-RELATED"/>
    <property type="match status" value="1"/>
</dbReference>
<dbReference type="OrthoDB" id="10042665at2759"/>
<dbReference type="CDD" id="cd19481">
    <property type="entry name" value="RecA-like_protease"/>
    <property type="match status" value="1"/>
</dbReference>
<evidence type="ECO:0000259" key="2">
    <source>
        <dbReference type="SMART" id="SM00382"/>
    </source>
</evidence>